<feature type="transmembrane region" description="Helical" evidence="8">
    <location>
        <begin position="216"/>
        <end position="233"/>
    </location>
</feature>
<keyword evidence="5 8" id="KW-0812">Transmembrane</keyword>
<feature type="transmembrane region" description="Helical" evidence="8">
    <location>
        <begin position="365"/>
        <end position="386"/>
    </location>
</feature>
<feature type="transmembrane region" description="Helical" evidence="8">
    <location>
        <begin position="337"/>
        <end position="359"/>
    </location>
</feature>
<evidence type="ECO:0000256" key="2">
    <source>
        <dbReference type="ARBA" id="ARBA00008821"/>
    </source>
</evidence>
<organism evidence="9 10">
    <name type="scientific">Amedibacillus dolichus DSM 3991</name>
    <dbReference type="NCBI Taxonomy" id="428127"/>
    <lineage>
        <taxon>Bacteria</taxon>
        <taxon>Bacillati</taxon>
        <taxon>Bacillota</taxon>
        <taxon>Erysipelotrichia</taxon>
        <taxon>Erysipelotrichales</taxon>
        <taxon>Erysipelotrichaceae</taxon>
        <taxon>Amedibacillus</taxon>
    </lineage>
</organism>
<sequence length="462" mass="48698">MNADSRKSGCENFYFGGSMEENKKDTIYQLDGTVPLKKAIPLGIQHILAMFLGNISPLIIICGMLQMSGALKMTLIQNAMFVAGVATLIQLYPIWKVGARLPIVMGTSSGFIGTAKAIGASFGYGALMGASFIGGIFEMVLGFFIKPLRKLFPPVVTSLVIISIGLSLLPVGINYFGGGSGAADFGAPNHLLVGTFVIIVILVAKQFKGTINNASILIGIVAGYLLAICLGMVDFTQVKEASWIAFPQLMPVGFEFNMQAIIAMGIMFVATTVETIGDTSGICNGGLNREPSIRELQGSVLADGFGSIVGALFGVLPNTSFSQNVGLVTVTKVVNRFVIMTGAVFLLLCGFCPKLSALFSVMPQSVLGGAAVIMFAMILVSGIQSLTRQPLTERDGLIVALAIGIGVGIGNVPAVLAQLPEWVSNIFAQNGIIMTFVIATVLNLILPKRAEDKAKEVQLSEE</sequence>
<dbReference type="InterPro" id="IPR006043">
    <property type="entry name" value="NCS2"/>
</dbReference>
<name>A8R8K4_9FIRM</name>
<gene>
    <name evidence="9" type="ORF">EUBDOL_00334</name>
</gene>
<evidence type="ECO:0000256" key="7">
    <source>
        <dbReference type="ARBA" id="ARBA00023136"/>
    </source>
</evidence>
<reference evidence="9 10" key="2">
    <citation type="submission" date="2007-09" db="EMBL/GenBank/DDBJ databases">
        <authorList>
            <person name="Fulton L."/>
            <person name="Clifton S."/>
            <person name="Fulton B."/>
            <person name="Xu J."/>
            <person name="Minx P."/>
            <person name="Pepin K.H."/>
            <person name="Johnson M."/>
            <person name="Thiruvilangam P."/>
            <person name="Bhonagiri V."/>
            <person name="Nash W.E."/>
            <person name="Mardis E.R."/>
            <person name="Wilson R.K."/>
        </authorList>
    </citation>
    <scope>NUCLEOTIDE SEQUENCE [LARGE SCALE GENOMIC DNA]</scope>
    <source>
        <strain evidence="9 10">DSM 3991</strain>
    </source>
</reference>
<feature type="transmembrane region" description="Helical" evidence="8">
    <location>
        <begin position="185"/>
        <end position="204"/>
    </location>
</feature>
<dbReference type="Proteomes" id="UP000004090">
    <property type="component" value="Unassembled WGS sequence"/>
</dbReference>
<dbReference type="eggNOG" id="COG2233">
    <property type="taxonomic scope" value="Bacteria"/>
</dbReference>
<keyword evidence="3" id="KW-0813">Transport</keyword>
<dbReference type="NCBIfam" id="TIGR00801">
    <property type="entry name" value="ncs2"/>
    <property type="match status" value="1"/>
</dbReference>
<feature type="transmembrane region" description="Helical" evidence="8">
    <location>
        <begin position="398"/>
        <end position="420"/>
    </location>
</feature>
<keyword evidence="6 8" id="KW-1133">Transmembrane helix</keyword>
<dbReference type="Pfam" id="PF00860">
    <property type="entry name" value="Xan_ur_permease"/>
    <property type="match status" value="1"/>
</dbReference>
<dbReference type="PANTHER" id="PTHR42810">
    <property type="entry name" value="PURINE PERMEASE C1399.01C-RELATED"/>
    <property type="match status" value="1"/>
</dbReference>
<dbReference type="GO" id="GO:0042907">
    <property type="term" value="F:xanthine transmembrane transporter activity"/>
    <property type="evidence" value="ECO:0007669"/>
    <property type="project" value="TreeGrafter"/>
</dbReference>
<evidence type="ECO:0000256" key="1">
    <source>
        <dbReference type="ARBA" id="ARBA00004651"/>
    </source>
</evidence>
<comment type="similarity">
    <text evidence="2">Belongs to the nucleobase:cation symporter-2 (NCS2) (TC 2.A.40) family.</text>
</comment>
<dbReference type="InterPro" id="IPR006042">
    <property type="entry name" value="Xan_ur_permease"/>
</dbReference>
<dbReference type="NCBIfam" id="NF037981">
    <property type="entry name" value="NCS2_1"/>
    <property type="match status" value="1"/>
</dbReference>
<feature type="transmembrane region" description="Helical" evidence="8">
    <location>
        <begin position="75"/>
        <end position="95"/>
    </location>
</feature>
<evidence type="ECO:0000313" key="10">
    <source>
        <dbReference type="Proteomes" id="UP000004090"/>
    </source>
</evidence>
<dbReference type="PROSITE" id="PS01116">
    <property type="entry name" value="XANTH_URACIL_PERMASE"/>
    <property type="match status" value="1"/>
</dbReference>
<reference evidence="9 10" key="1">
    <citation type="submission" date="2007-09" db="EMBL/GenBank/DDBJ databases">
        <title>Draft genome sequence of Eubacterium dolichum (DSM 3991).</title>
        <authorList>
            <person name="Sudarsanam P."/>
            <person name="Ley R."/>
            <person name="Guruge J."/>
            <person name="Turnbaugh P.J."/>
            <person name="Mahowald M."/>
            <person name="Liep D."/>
            <person name="Gordon J."/>
        </authorList>
    </citation>
    <scope>NUCLEOTIDE SEQUENCE [LARGE SCALE GENOMIC DNA]</scope>
    <source>
        <strain evidence="9 10">DSM 3991</strain>
    </source>
</reference>
<evidence type="ECO:0000313" key="9">
    <source>
        <dbReference type="EMBL" id="EDP12088.1"/>
    </source>
</evidence>
<keyword evidence="7 8" id="KW-0472">Membrane</keyword>
<comment type="caution">
    <text evidence="9">The sequence shown here is derived from an EMBL/GenBank/DDBJ whole genome shotgun (WGS) entry which is preliminary data.</text>
</comment>
<dbReference type="PANTHER" id="PTHR42810:SF2">
    <property type="entry name" value="PURINE PERMEASE C1399.01C-RELATED"/>
    <property type="match status" value="1"/>
</dbReference>
<evidence type="ECO:0000256" key="4">
    <source>
        <dbReference type="ARBA" id="ARBA00022475"/>
    </source>
</evidence>
<dbReference type="AlphaFoldDB" id="A8R8K4"/>
<dbReference type="NCBIfam" id="TIGR03173">
    <property type="entry name" value="pbuX"/>
    <property type="match status" value="1"/>
</dbReference>
<dbReference type="InterPro" id="IPR017588">
    <property type="entry name" value="UacT-like"/>
</dbReference>
<evidence type="ECO:0000256" key="3">
    <source>
        <dbReference type="ARBA" id="ARBA00022448"/>
    </source>
</evidence>
<accession>A8R8K4</accession>
<feature type="transmembrane region" description="Helical" evidence="8">
    <location>
        <begin position="122"/>
        <end position="144"/>
    </location>
</feature>
<dbReference type="HOGENOM" id="CLU_017959_8_0_9"/>
<feature type="transmembrane region" description="Helical" evidence="8">
    <location>
        <begin position="426"/>
        <end position="446"/>
    </location>
</feature>
<keyword evidence="4" id="KW-1003">Cell membrane</keyword>
<feature type="transmembrane region" description="Helical" evidence="8">
    <location>
        <begin position="151"/>
        <end position="173"/>
    </location>
</feature>
<protein>
    <submittedName>
        <fullName evidence="9">Putative permease</fullName>
    </submittedName>
</protein>
<evidence type="ECO:0000256" key="6">
    <source>
        <dbReference type="ARBA" id="ARBA00022989"/>
    </source>
</evidence>
<proteinExistence type="inferred from homology"/>
<dbReference type="STRING" id="428127.EUBDOL_00334"/>
<evidence type="ECO:0000256" key="8">
    <source>
        <dbReference type="SAM" id="Phobius"/>
    </source>
</evidence>
<feature type="transmembrane region" description="Helical" evidence="8">
    <location>
        <begin position="43"/>
        <end position="63"/>
    </location>
</feature>
<evidence type="ECO:0000256" key="5">
    <source>
        <dbReference type="ARBA" id="ARBA00022692"/>
    </source>
</evidence>
<dbReference type="GO" id="GO:0005886">
    <property type="term" value="C:plasma membrane"/>
    <property type="evidence" value="ECO:0007669"/>
    <property type="project" value="UniProtKB-SubCell"/>
</dbReference>
<comment type="subcellular location">
    <subcellularLocation>
        <location evidence="1">Cell membrane</location>
        <topology evidence="1">Multi-pass membrane protein</topology>
    </subcellularLocation>
</comment>
<dbReference type="EMBL" id="ABAW02000013">
    <property type="protein sequence ID" value="EDP12088.1"/>
    <property type="molecule type" value="Genomic_DNA"/>
</dbReference>